<dbReference type="GO" id="GO:0016491">
    <property type="term" value="F:oxidoreductase activity"/>
    <property type="evidence" value="ECO:0007669"/>
    <property type="project" value="UniProtKB-KW"/>
</dbReference>
<evidence type="ECO:0000259" key="5">
    <source>
        <dbReference type="PROSITE" id="PS51471"/>
    </source>
</evidence>
<evidence type="ECO:0000256" key="1">
    <source>
        <dbReference type="ARBA" id="ARBA00022723"/>
    </source>
</evidence>
<reference evidence="6 7" key="1">
    <citation type="journal article" date="2023" name="G3 (Bethesda)">
        <title>A chromosome-length genome assembly and annotation of blackberry (Rubus argutus, cv. 'Hillquist').</title>
        <authorList>
            <person name="Bruna T."/>
            <person name="Aryal R."/>
            <person name="Dudchenko O."/>
            <person name="Sargent D.J."/>
            <person name="Mead D."/>
            <person name="Buti M."/>
            <person name="Cavallini A."/>
            <person name="Hytonen T."/>
            <person name="Andres J."/>
            <person name="Pham M."/>
            <person name="Weisz D."/>
            <person name="Mascagni F."/>
            <person name="Usai G."/>
            <person name="Natali L."/>
            <person name="Bassil N."/>
            <person name="Fernandez G.E."/>
            <person name="Lomsadze A."/>
            <person name="Armour M."/>
            <person name="Olukolu B."/>
            <person name="Poorten T."/>
            <person name="Britton C."/>
            <person name="Davik J."/>
            <person name="Ashrafi H."/>
            <person name="Aiden E.L."/>
            <person name="Borodovsky M."/>
            <person name="Worthington M."/>
        </authorList>
    </citation>
    <scope>NUCLEOTIDE SEQUENCE [LARGE SCALE GENOMIC DNA]</scope>
    <source>
        <strain evidence="6">PI 553951</strain>
    </source>
</reference>
<dbReference type="PANTHER" id="PTHR47990">
    <property type="entry name" value="2-OXOGLUTARATE (2OG) AND FE(II)-DEPENDENT OXYGENASE SUPERFAMILY PROTEIN-RELATED"/>
    <property type="match status" value="1"/>
</dbReference>
<dbReference type="Proteomes" id="UP001457282">
    <property type="component" value="Unassembled WGS sequence"/>
</dbReference>
<dbReference type="InterPro" id="IPR050231">
    <property type="entry name" value="Iron_ascorbate_oxido_reductase"/>
</dbReference>
<proteinExistence type="inferred from homology"/>
<dbReference type="EMBL" id="JBEDUW010000002">
    <property type="protein sequence ID" value="KAK9942221.1"/>
    <property type="molecule type" value="Genomic_DNA"/>
</dbReference>
<dbReference type="Pfam" id="PF03171">
    <property type="entry name" value="2OG-FeII_Oxy"/>
    <property type="match status" value="1"/>
</dbReference>
<comment type="caution">
    <text evidence="6">The sequence shown here is derived from an EMBL/GenBank/DDBJ whole genome shotgun (WGS) entry which is preliminary data.</text>
</comment>
<dbReference type="AlphaFoldDB" id="A0AAW1Y147"/>
<dbReference type="InterPro" id="IPR044861">
    <property type="entry name" value="IPNS-like_FE2OG_OXY"/>
</dbReference>
<name>A0AAW1Y147_RUBAR</name>
<dbReference type="InterPro" id="IPR026992">
    <property type="entry name" value="DIOX_N"/>
</dbReference>
<keyword evidence="3" id="KW-0560">Oxidoreductase</keyword>
<dbReference type="PRINTS" id="PR00682">
    <property type="entry name" value="IPNSYNTHASE"/>
</dbReference>
<keyword evidence="2 3" id="KW-0408">Iron</keyword>
<organism evidence="6 7">
    <name type="scientific">Rubus argutus</name>
    <name type="common">Southern blackberry</name>
    <dbReference type="NCBI Taxonomy" id="59490"/>
    <lineage>
        <taxon>Eukaryota</taxon>
        <taxon>Viridiplantae</taxon>
        <taxon>Streptophyta</taxon>
        <taxon>Embryophyta</taxon>
        <taxon>Tracheophyta</taxon>
        <taxon>Spermatophyta</taxon>
        <taxon>Magnoliopsida</taxon>
        <taxon>eudicotyledons</taxon>
        <taxon>Gunneridae</taxon>
        <taxon>Pentapetalae</taxon>
        <taxon>rosids</taxon>
        <taxon>fabids</taxon>
        <taxon>Rosales</taxon>
        <taxon>Rosaceae</taxon>
        <taxon>Rosoideae</taxon>
        <taxon>Rosoideae incertae sedis</taxon>
        <taxon>Rubus</taxon>
    </lineage>
</organism>
<evidence type="ECO:0000256" key="3">
    <source>
        <dbReference type="RuleBase" id="RU003682"/>
    </source>
</evidence>
<dbReference type="SUPFAM" id="SSF51197">
    <property type="entry name" value="Clavaminate synthase-like"/>
    <property type="match status" value="1"/>
</dbReference>
<dbReference type="Gene3D" id="2.60.120.330">
    <property type="entry name" value="B-lactam Antibiotic, Isopenicillin N Synthase, Chain"/>
    <property type="match status" value="1"/>
</dbReference>
<dbReference type="Pfam" id="PF14226">
    <property type="entry name" value="DIOX_N"/>
    <property type="match status" value="1"/>
</dbReference>
<comment type="similarity">
    <text evidence="3">Belongs to the iron/ascorbate-dependent oxidoreductase family.</text>
</comment>
<feature type="domain" description="Fe2OG dioxygenase" evidence="5">
    <location>
        <begin position="194"/>
        <end position="295"/>
    </location>
</feature>
<evidence type="ECO:0000313" key="6">
    <source>
        <dbReference type="EMBL" id="KAK9942221.1"/>
    </source>
</evidence>
<accession>A0AAW1Y147</accession>
<dbReference type="GO" id="GO:0046872">
    <property type="term" value="F:metal ion binding"/>
    <property type="evidence" value="ECO:0007669"/>
    <property type="project" value="UniProtKB-KW"/>
</dbReference>
<evidence type="ECO:0000313" key="7">
    <source>
        <dbReference type="Proteomes" id="UP001457282"/>
    </source>
</evidence>
<keyword evidence="7" id="KW-1185">Reference proteome</keyword>
<dbReference type="FunFam" id="2.60.120.330:FF:000012">
    <property type="entry name" value="Gibberellin 20 oxidase 1"/>
    <property type="match status" value="1"/>
</dbReference>
<protein>
    <recommendedName>
        <fullName evidence="5">Fe2OG dioxygenase domain-containing protein</fullName>
    </recommendedName>
</protein>
<evidence type="ECO:0000256" key="4">
    <source>
        <dbReference type="SAM" id="MobiDB-lite"/>
    </source>
</evidence>
<keyword evidence="1 3" id="KW-0479">Metal-binding</keyword>
<gene>
    <name evidence="6" type="ORF">M0R45_007899</name>
</gene>
<sequence length="369" mass="42448">MGEINPDFIQPPEHRPKLSIIEAEDIPLIDLSAINSISNPEAIERIVREIGNACKQWGFFQVINHGVPVDKLQKIEAVTRKFFAQPLEEKRKTRRDETNVLGYYEKENTKNVRDWKEVFDLTVEEPTLVPASPDPEDKEETEWTNQWPKHPPEMREVCEEYVRQVEKLALKLMGLIALSLGLPENRFSSYFKDQTSSITLNYYLPCPSPQLALGVGHHKDGGALTVLAQDDVGGLEIKRKTDGEWIRVKPIPNAYVINLGDCLQVWSNEIYESSEHRAIVNSKKERFSIPYFLCPAHYTVVKPLEELTNEQNPPRYRPYSWGKFITHRKLSNFKKLNVETSKFTISGYPNKWGLEGIPSNNMLFQVPDV</sequence>
<evidence type="ECO:0000256" key="2">
    <source>
        <dbReference type="ARBA" id="ARBA00023004"/>
    </source>
</evidence>
<dbReference type="InterPro" id="IPR005123">
    <property type="entry name" value="Oxoglu/Fe-dep_dioxygenase_dom"/>
</dbReference>
<dbReference type="InterPro" id="IPR027443">
    <property type="entry name" value="IPNS-like_sf"/>
</dbReference>
<feature type="region of interest" description="Disordered" evidence="4">
    <location>
        <begin position="127"/>
        <end position="150"/>
    </location>
</feature>
<dbReference type="PROSITE" id="PS51471">
    <property type="entry name" value="FE2OG_OXY"/>
    <property type="match status" value="1"/>
</dbReference>